<sequence length="142" mass="16552">MQEILRNNKKIALEKLIAPENLPHFPLKTYEEFVKFEHLAKEDPIINQFMVRRLAALGGSGIEGVTRRIMKYLMANQLGILFNWKGRYNKIGFEKTTTMDIILEAAKLNFPANEKNDLQVAWAVKEWIKHSATRLNQNNKKR</sequence>
<dbReference type="OrthoDB" id="6776294at2759"/>
<dbReference type="Pfam" id="PF16064">
    <property type="entry name" value="DUF4806"/>
    <property type="match status" value="1"/>
</dbReference>
<evidence type="ECO:0000313" key="3">
    <source>
        <dbReference type="Proteomes" id="UP001153737"/>
    </source>
</evidence>
<dbReference type="PANTHER" id="PTHR34153">
    <property type="entry name" value="SI:CH211-262H13.3-RELATED-RELATED"/>
    <property type="match status" value="1"/>
</dbReference>
<proteinExistence type="predicted"/>
<feature type="domain" description="DUF4806" evidence="1">
    <location>
        <begin position="24"/>
        <end position="105"/>
    </location>
</feature>
<gene>
    <name evidence="2" type="ORF">PHAECO_LOCUS5829</name>
</gene>
<dbReference type="Proteomes" id="UP001153737">
    <property type="component" value="Chromosome 17"/>
</dbReference>
<dbReference type="EMBL" id="OU896723">
    <property type="protein sequence ID" value="CAG9818141.1"/>
    <property type="molecule type" value="Genomic_DNA"/>
</dbReference>
<organism evidence="2 3">
    <name type="scientific">Phaedon cochleariae</name>
    <name type="common">Mustard beetle</name>
    <dbReference type="NCBI Taxonomy" id="80249"/>
    <lineage>
        <taxon>Eukaryota</taxon>
        <taxon>Metazoa</taxon>
        <taxon>Ecdysozoa</taxon>
        <taxon>Arthropoda</taxon>
        <taxon>Hexapoda</taxon>
        <taxon>Insecta</taxon>
        <taxon>Pterygota</taxon>
        <taxon>Neoptera</taxon>
        <taxon>Endopterygota</taxon>
        <taxon>Coleoptera</taxon>
        <taxon>Polyphaga</taxon>
        <taxon>Cucujiformia</taxon>
        <taxon>Chrysomeloidea</taxon>
        <taxon>Chrysomelidae</taxon>
        <taxon>Chrysomelinae</taxon>
        <taxon>Chrysomelini</taxon>
        <taxon>Phaedon</taxon>
    </lineage>
</organism>
<reference evidence="2" key="1">
    <citation type="submission" date="2022-01" db="EMBL/GenBank/DDBJ databases">
        <authorList>
            <person name="King R."/>
        </authorList>
    </citation>
    <scope>NUCLEOTIDE SEQUENCE</scope>
</reference>
<accession>A0A9N9WZW3</accession>
<dbReference type="AlphaFoldDB" id="A0A9N9WZW3"/>
<evidence type="ECO:0000259" key="1">
    <source>
        <dbReference type="Pfam" id="PF16064"/>
    </source>
</evidence>
<name>A0A9N9WZW3_PHACE</name>
<protein>
    <recommendedName>
        <fullName evidence="1">DUF4806 domain-containing protein</fullName>
    </recommendedName>
</protein>
<dbReference type="PANTHER" id="PTHR34153:SF2">
    <property type="entry name" value="SI:CH211-262H13.3-RELATED"/>
    <property type="match status" value="1"/>
</dbReference>
<reference evidence="2" key="2">
    <citation type="submission" date="2022-10" db="EMBL/GenBank/DDBJ databases">
        <authorList>
            <consortium name="ENA_rothamsted_submissions"/>
            <consortium name="culmorum"/>
            <person name="King R."/>
        </authorList>
    </citation>
    <scope>NUCLEOTIDE SEQUENCE</scope>
</reference>
<dbReference type="InterPro" id="IPR032071">
    <property type="entry name" value="DUF4806"/>
</dbReference>
<keyword evidence="3" id="KW-1185">Reference proteome</keyword>
<evidence type="ECO:0000313" key="2">
    <source>
        <dbReference type="EMBL" id="CAG9818141.1"/>
    </source>
</evidence>